<name>A0AA39C3R9_9HYME</name>
<dbReference type="Proteomes" id="UP001168990">
    <property type="component" value="Unassembled WGS sequence"/>
</dbReference>
<sequence length="180" mass="20441">MTKGKRISQGDSGVEQETMSRIDKTTRVDTDERDEGGAVSLENNTLNESEPEIEIITKAQVDELVNKLNIFGINIMFRKLQVNNMGSADELIDRLYRHELIRVLGAEAAPWDPFVDARVDFYPDDIKLTRGEMNLRNFVAEAIDPSSTLHRHIQGDFRIKDDTLNPEDSDFSLSLNDTRS</sequence>
<organism evidence="2 3">
    <name type="scientific">Microctonus aethiopoides</name>
    <dbReference type="NCBI Taxonomy" id="144406"/>
    <lineage>
        <taxon>Eukaryota</taxon>
        <taxon>Metazoa</taxon>
        <taxon>Ecdysozoa</taxon>
        <taxon>Arthropoda</taxon>
        <taxon>Hexapoda</taxon>
        <taxon>Insecta</taxon>
        <taxon>Pterygota</taxon>
        <taxon>Neoptera</taxon>
        <taxon>Endopterygota</taxon>
        <taxon>Hymenoptera</taxon>
        <taxon>Apocrita</taxon>
        <taxon>Ichneumonoidea</taxon>
        <taxon>Braconidae</taxon>
        <taxon>Euphorinae</taxon>
        <taxon>Microctonus</taxon>
    </lineage>
</organism>
<keyword evidence="3" id="KW-1185">Reference proteome</keyword>
<dbReference type="EMBL" id="JAQQBS010001425">
    <property type="protein sequence ID" value="KAK0157302.1"/>
    <property type="molecule type" value="Genomic_DNA"/>
</dbReference>
<feature type="region of interest" description="Disordered" evidence="1">
    <location>
        <begin position="1"/>
        <end position="46"/>
    </location>
</feature>
<dbReference type="AlphaFoldDB" id="A0AA39C3R9"/>
<feature type="compositionally biased region" description="Basic and acidic residues" evidence="1">
    <location>
        <begin position="18"/>
        <end position="30"/>
    </location>
</feature>
<evidence type="ECO:0000256" key="1">
    <source>
        <dbReference type="SAM" id="MobiDB-lite"/>
    </source>
</evidence>
<gene>
    <name evidence="2" type="ORF">PV328_011060</name>
</gene>
<comment type="caution">
    <text evidence="2">The sequence shown here is derived from an EMBL/GenBank/DDBJ whole genome shotgun (WGS) entry which is preliminary data.</text>
</comment>
<reference evidence="2" key="2">
    <citation type="submission" date="2023-03" db="EMBL/GenBank/DDBJ databases">
        <authorList>
            <person name="Inwood S.N."/>
            <person name="Skelly J.G."/>
            <person name="Guhlin J."/>
            <person name="Harrop T.W.R."/>
            <person name="Goldson S.G."/>
            <person name="Dearden P.K."/>
        </authorList>
    </citation>
    <scope>NUCLEOTIDE SEQUENCE</scope>
    <source>
        <strain evidence="2">Irish</strain>
        <tissue evidence="2">Whole body</tissue>
    </source>
</reference>
<accession>A0AA39C3R9</accession>
<reference evidence="2" key="1">
    <citation type="journal article" date="2023" name="bioRxiv">
        <title>Scaffold-level genome assemblies of two parasitoid biocontrol wasps reveal the parthenogenesis mechanism and an associated novel virus.</title>
        <authorList>
            <person name="Inwood S."/>
            <person name="Skelly J."/>
            <person name="Guhlin J."/>
            <person name="Harrop T."/>
            <person name="Goldson S."/>
            <person name="Dearden P."/>
        </authorList>
    </citation>
    <scope>NUCLEOTIDE SEQUENCE</scope>
    <source>
        <strain evidence="2">Irish</strain>
        <tissue evidence="2">Whole body</tissue>
    </source>
</reference>
<proteinExistence type="predicted"/>
<evidence type="ECO:0000313" key="3">
    <source>
        <dbReference type="Proteomes" id="UP001168990"/>
    </source>
</evidence>
<protein>
    <submittedName>
        <fullName evidence="2">Uncharacterized protein</fullName>
    </submittedName>
</protein>
<evidence type="ECO:0000313" key="2">
    <source>
        <dbReference type="EMBL" id="KAK0157302.1"/>
    </source>
</evidence>